<protein>
    <submittedName>
        <fullName evidence="2">Uncharacterized protein LOC142176003</fullName>
    </submittedName>
</protein>
<dbReference type="Proteomes" id="UP000790787">
    <property type="component" value="Chromosome 22"/>
</dbReference>
<keyword evidence="1" id="KW-1185">Reference proteome</keyword>
<organism evidence="1 2">
    <name type="scientific">Nicotiana tabacum</name>
    <name type="common">Common tobacco</name>
    <dbReference type="NCBI Taxonomy" id="4097"/>
    <lineage>
        <taxon>Eukaryota</taxon>
        <taxon>Viridiplantae</taxon>
        <taxon>Streptophyta</taxon>
        <taxon>Embryophyta</taxon>
        <taxon>Tracheophyta</taxon>
        <taxon>Spermatophyta</taxon>
        <taxon>Magnoliopsida</taxon>
        <taxon>eudicotyledons</taxon>
        <taxon>Gunneridae</taxon>
        <taxon>Pentapetalae</taxon>
        <taxon>asterids</taxon>
        <taxon>lamiids</taxon>
        <taxon>Solanales</taxon>
        <taxon>Solanaceae</taxon>
        <taxon>Nicotianoideae</taxon>
        <taxon>Nicotianeae</taxon>
        <taxon>Nicotiana</taxon>
    </lineage>
</organism>
<dbReference type="RefSeq" id="XP_075099135.1">
    <property type="nucleotide sequence ID" value="XM_075243034.1"/>
</dbReference>
<evidence type="ECO:0000313" key="1">
    <source>
        <dbReference type="Proteomes" id="UP000790787"/>
    </source>
</evidence>
<name>A0AC58TPL2_TOBAC</name>
<proteinExistence type="predicted"/>
<reference evidence="2" key="2">
    <citation type="submission" date="2025-08" db="UniProtKB">
        <authorList>
            <consortium name="RefSeq"/>
        </authorList>
    </citation>
    <scope>IDENTIFICATION</scope>
    <source>
        <tissue evidence="2">Leaf</tissue>
    </source>
</reference>
<sequence length="223" mass="25875">MREDNLGEELSSCSNHIQGPWAVMGDFNIIFGAKEKFGGRPYYLSKSLDFINYLDDCGLQDDGYYRAKYTWLKILQIFRLLGRALRVCPCCSKGVAGTNNRKSNVDTAPAVKEETTKLETPIGSLEEGMVLNNSTKKRAQLNKIKAEYYQYLKMQDEVMRKKDKANWLKDGYKNTAHFHGIINGRRKRLNIQRIKDDNGVWREGKQDIATTWIEYFRKIFNHN</sequence>
<evidence type="ECO:0000313" key="2">
    <source>
        <dbReference type="RefSeq" id="XP_075099135.1"/>
    </source>
</evidence>
<reference evidence="1" key="1">
    <citation type="journal article" date="2014" name="Nat. Commun.">
        <title>The tobacco genome sequence and its comparison with those of tomato and potato.</title>
        <authorList>
            <person name="Sierro N."/>
            <person name="Battey J.N."/>
            <person name="Ouadi S."/>
            <person name="Bakaher N."/>
            <person name="Bovet L."/>
            <person name="Willig A."/>
            <person name="Goepfert S."/>
            <person name="Peitsch M.C."/>
            <person name="Ivanov N.V."/>
        </authorList>
    </citation>
    <scope>NUCLEOTIDE SEQUENCE [LARGE SCALE GENOMIC DNA]</scope>
</reference>
<gene>
    <name evidence="2" type="primary">LOC142176003</name>
</gene>
<accession>A0AC58TPL2</accession>